<dbReference type="Proteomes" id="UP001054945">
    <property type="component" value="Unassembled WGS sequence"/>
</dbReference>
<name>A0AAV4VDI3_CAEEX</name>
<proteinExistence type="predicted"/>
<keyword evidence="3" id="KW-1185">Reference proteome</keyword>
<dbReference type="AlphaFoldDB" id="A0AAV4VDI3"/>
<protein>
    <submittedName>
        <fullName evidence="2">Uncharacterized protein</fullName>
    </submittedName>
</protein>
<dbReference type="EMBL" id="BPLR01014296">
    <property type="protein sequence ID" value="GIY67934.1"/>
    <property type="molecule type" value="Genomic_DNA"/>
</dbReference>
<gene>
    <name evidence="2" type="ORF">CEXT_15421</name>
</gene>
<accession>A0AAV4VDI3</accession>
<evidence type="ECO:0000313" key="3">
    <source>
        <dbReference type="Proteomes" id="UP001054945"/>
    </source>
</evidence>
<comment type="caution">
    <text evidence="2">The sequence shown here is derived from an EMBL/GenBank/DDBJ whole genome shotgun (WGS) entry which is preliminary data.</text>
</comment>
<feature type="region of interest" description="Disordered" evidence="1">
    <location>
        <begin position="70"/>
        <end position="95"/>
    </location>
</feature>
<sequence length="111" mass="12905">MAGPLALCMDCERSGGNLELLPFKTILSVTKYLEKEERKPHCKISRSFDYFRQKNKLMAMRTILSFYGITPNPETAPPKTNPIRPSRKQAAETSENTAIKRRFRHFLQRFL</sequence>
<reference evidence="2 3" key="1">
    <citation type="submission" date="2021-06" db="EMBL/GenBank/DDBJ databases">
        <title>Caerostris extrusa draft genome.</title>
        <authorList>
            <person name="Kono N."/>
            <person name="Arakawa K."/>
        </authorList>
    </citation>
    <scope>NUCLEOTIDE SEQUENCE [LARGE SCALE GENOMIC DNA]</scope>
</reference>
<organism evidence="2 3">
    <name type="scientific">Caerostris extrusa</name>
    <name type="common">Bark spider</name>
    <name type="synonym">Caerostris bankana</name>
    <dbReference type="NCBI Taxonomy" id="172846"/>
    <lineage>
        <taxon>Eukaryota</taxon>
        <taxon>Metazoa</taxon>
        <taxon>Ecdysozoa</taxon>
        <taxon>Arthropoda</taxon>
        <taxon>Chelicerata</taxon>
        <taxon>Arachnida</taxon>
        <taxon>Araneae</taxon>
        <taxon>Araneomorphae</taxon>
        <taxon>Entelegynae</taxon>
        <taxon>Araneoidea</taxon>
        <taxon>Araneidae</taxon>
        <taxon>Caerostris</taxon>
    </lineage>
</organism>
<evidence type="ECO:0000313" key="2">
    <source>
        <dbReference type="EMBL" id="GIY67934.1"/>
    </source>
</evidence>
<evidence type="ECO:0000256" key="1">
    <source>
        <dbReference type="SAM" id="MobiDB-lite"/>
    </source>
</evidence>